<feature type="transmembrane region" description="Helical" evidence="1">
    <location>
        <begin position="224"/>
        <end position="241"/>
    </location>
</feature>
<dbReference type="Proteomes" id="UP000596145">
    <property type="component" value="Chromosome"/>
</dbReference>
<feature type="transmembrane region" description="Helical" evidence="1">
    <location>
        <begin position="96"/>
        <end position="129"/>
    </location>
</feature>
<dbReference type="OrthoDB" id="2380563at2"/>
<dbReference type="GeneID" id="92759224"/>
<dbReference type="EMBL" id="CP066007">
    <property type="protein sequence ID" value="QQB46472.1"/>
    <property type="molecule type" value="Genomic_DNA"/>
</dbReference>
<proteinExistence type="predicted"/>
<keyword evidence="1" id="KW-0472">Membrane</keyword>
<feature type="transmembrane region" description="Helical" evidence="1">
    <location>
        <begin position="261"/>
        <end position="278"/>
    </location>
</feature>
<organism evidence="2 3">
    <name type="scientific">Corynebacterium glucuronolyticum</name>
    <dbReference type="NCBI Taxonomy" id="39791"/>
    <lineage>
        <taxon>Bacteria</taxon>
        <taxon>Bacillati</taxon>
        <taxon>Actinomycetota</taxon>
        <taxon>Actinomycetes</taxon>
        <taxon>Mycobacteriales</taxon>
        <taxon>Corynebacteriaceae</taxon>
        <taxon>Corynebacterium</taxon>
    </lineage>
</organism>
<evidence type="ECO:0000313" key="3">
    <source>
        <dbReference type="Proteomes" id="UP000596145"/>
    </source>
</evidence>
<feature type="transmembrane region" description="Helical" evidence="1">
    <location>
        <begin position="199"/>
        <end position="218"/>
    </location>
</feature>
<accession>A0A7T4JV36</accession>
<dbReference type="Pfam" id="PF14256">
    <property type="entry name" value="YwiC"/>
    <property type="match status" value="1"/>
</dbReference>
<evidence type="ECO:0000313" key="2">
    <source>
        <dbReference type="EMBL" id="QQB46472.1"/>
    </source>
</evidence>
<dbReference type="AlphaFoldDB" id="A0A7T4JV36"/>
<dbReference type="InterPro" id="IPR025576">
    <property type="entry name" value="YwiC"/>
</dbReference>
<sequence length="282" mass="30767">MTTKSSIQSRKPHVSAWLPNQHGAWSMLLGPAIVATIALVVALVCGSSSEPGLVAIALVAILVAWLMGYFTFFAFGLWVKARNPSRRRLYARPLEVYGPTCAVACTIAVVLYPHLLVWGIPFGILIAVATYESWRGRPRSLLSGFSTTFASAFIIPAVLHLVTRPTGPIFAVTIFIGLYHFSTTMYVKSVIRKRGDRKFRLASVSYHVLCLVAAIAAAIMCPKIYVILCPLVMAAALYRAVRVPMLQDRGVAFTAKKVGMMEVPITVAAYVLALWGLIDILL</sequence>
<keyword evidence="1" id="KW-0812">Transmembrane</keyword>
<protein>
    <submittedName>
        <fullName evidence="2">YwiC-like family protein</fullName>
    </submittedName>
</protein>
<feature type="transmembrane region" description="Helical" evidence="1">
    <location>
        <begin position="24"/>
        <end position="46"/>
    </location>
</feature>
<dbReference type="RefSeq" id="WP_084036614.1">
    <property type="nucleotide sequence ID" value="NZ_CP066007.1"/>
</dbReference>
<name>A0A7T4JV36_9CORY</name>
<reference evidence="2 3" key="1">
    <citation type="submission" date="2020-12" db="EMBL/GenBank/DDBJ databases">
        <title>FDA dAtabase for Regulatory Grade micrObial Sequences (FDA-ARGOS): Supporting development and validation of Infectious Disease Dx tests.</title>
        <authorList>
            <person name="Sproer C."/>
            <person name="Gronow S."/>
            <person name="Severitt S."/>
            <person name="Schroder I."/>
            <person name="Tallon L."/>
            <person name="Sadzewicz L."/>
            <person name="Zhao X."/>
            <person name="Boylan J."/>
            <person name="Ott S."/>
            <person name="Bowen H."/>
            <person name="Vavikolanu K."/>
            <person name="Mehta A."/>
            <person name="Aluvathingal J."/>
            <person name="Nadendla S."/>
            <person name="Lowell S."/>
            <person name="Myers T."/>
            <person name="Yan Y."/>
            <person name="Sichtig H."/>
        </authorList>
    </citation>
    <scope>NUCLEOTIDE SEQUENCE [LARGE SCALE GENOMIC DNA]</scope>
    <source>
        <strain evidence="2 3">FDAARGOS_1053</strain>
    </source>
</reference>
<feature type="transmembrane region" description="Helical" evidence="1">
    <location>
        <begin position="141"/>
        <end position="162"/>
    </location>
</feature>
<feature type="transmembrane region" description="Helical" evidence="1">
    <location>
        <begin position="168"/>
        <end position="187"/>
    </location>
</feature>
<feature type="transmembrane region" description="Helical" evidence="1">
    <location>
        <begin position="53"/>
        <end position="76"/>
    </location>
</feature>
<evidence type="ECO:0000256" key="1">
    <source>
        <dbReference type="SAM" id="Phobius"/>
    </source>
</evidence>
<gene>
    <name evidence="2" type="ORF">I6I10_00465</name>
</gene>
<keyword evidence="1" id="KW-1133">Transmembrane helix</keyword>